<dbReference type="EMBL" id="GBRH01206088">
    <property type="protein sequence ID" value="JAD91807.1"/>
    <property type="molecule type" value="Transcribed_RNA"/>
</dbReference>
<organism evidence="1">
    <name type="scientific">Arundo donax</name>
    <name type="common">Giant reed</name>
    <name type="synonym">Donax arundinaceus</name>
    <dbReference type="NCBI Taxonomy" id="35708"/>
    <lineage>
        <taxon>Eukaryota</taxon>
        <taxon>Viridiplantae</taxon>
        <taxon>Streptophyta</taxon>
        <taxon>Embryophyta</taxon>
        <taxon>Tracheophyta</taxon>
        <taxon>Spermatophyta</taxon>
        <taxon>Magnoliopsida</taxon>
        <taxon>Liliopsida</taxon>
        <taxon>Poales</taxon>
        <taxon>Poaceae</taxon>
        <taxon>PACMAD clade</taxon>
        <taxon>Arundinoideae</taxon>
        <taxon>Arundineae</taxon>
        <taxon>Arundo</taxon>
    </lineage>
</organism>
<reference evidence="1" key="2">
    <citation type="journal article" date="2015" name="Data Brief">
        <title>Shoot transcriptome of the giant reed, Arundo donax.</title>
        <authorList>
            <person name="Barrero R.A."/>
            <person name="Guerrero F.D."/>
            <person name="Moolhuijzen P."/>
            <person name="Goolsby J.A."/>
            <person name="Tidwell J."/>
            <person name="Bellgard S.E."/>
            <person name="Bellgard M.I."/>
        </authorList>
    </citation>
    <scope>NUCLEOTIDE SEQUENCE</scope>
    <source>
        <tissue evidence="1">Shoot tissue taken approximately 20 cm above the soil surface</tissue>
    </source>
</reference>
<dbReference type="AlphaFoldDB" id="A0A0A9E750"/>
<accession>A0A0A9E750</accession>
<name>A0A0A9E750_ARUDO</name>
<proteinExistence type="predicted"/>
<reference evidence="1" key="1">
    <citation type="submission" date="2014-09" db="EMBL/GenBank/DDBJ databases">
        <authorList>
            <person name="Magalhaes I.L.F."/>
            <person name="Oliveira U."/>
            <person name="Santos F.R."/>
            <person name="Vidigal T.H.D.A."/>
            <person name="Brescovit A.D."/>
            <person name="Santos A.J."/>
        </authorList>
    </citation>
    <scope>NUCLEOTIDE SEQUENCE</scope>
    <source>
        <tissue evidence="1">Shoot tissue taken approximately 20 cm above the soil surface</tissue>
    </source>
</reference>
<sequence length="68" mass="8285">MLDYLQQIWSFSNNYFKYQSAKIYVKMYSYLKVVRKPQVTPEYIYFHLTKSFNELPSQVSAIRHSNHN</sequence>
<evidence type="ECO:0000313" key="1">
    <source>
        <dbReference type="EMBL" id="JAD91807.1"/>
    </source>
</evidence>
<protein>
    <submittedName>
        <fullName evidence="1">Uncharacterized protein</fullName>
    </submittedName>
</protein>